<evidence type="ECO:0000259" key="2">
    <source>
        <dbReference type="Pfam" id="PF00905"/>
    </source>
</evidence>
<evidence type="ECO:0000313" key="5">
    <source>
        <dbReference type="Proteomes" id="UP000265768"/>
    </source>
</evidence>
<dbReference type="Gene3D" id="3.40.710.10">
    <property type="entry name" value="DD-peptidase/beta-lactamase superfamily"/>
    <property type="match status" value="1"/>
</dbReference>
<accession>A0A3A4AV87</accession>
<dbReference type="GO" id="GO:0005886">
    <property type="term" value="C:plasma membrane"/>
    <property type="evidence" value="ECO:0007669"/>
    <property type="project" value="TreeGrafter"/>
</dbReference>
<dbReference type="PANTHER" id="PTHR30627">
    <property type="entry name" value="PEPTIDOGLYCAN D,D-TRANSPEPTIDASE"/>
    <property type="match status" value="1"/>
</dbReference>
<feature type="domain" description="Penicillin-binding protein transpeptidase" evidence="2">
    <location>
        <begin position="156"/>
        <end position="479"/>
    </location>
</feature>
<keyword evidence="1" id="KW-0732">Signal</keyword>
<dbReference type="InterPro" id="IPR054120">
    <property type="entry name" value="PBPA_dimer"/>
</dbReference>
<dbReference type="OrthoDB" id="9766847at2"/>
<dbReference type="Pfam" id="PF21922">
    <property type="entry name" value="PBP_dimer_2"/>
    <property type="match status" value="1"/>
</dbReference>
<dbReference type="GO" id="GO:0071555">
    <property type="term" value="P:cell wall organization"/>
    <property type="evidence" value="ECO:0007669"/>
    <property type="project" value="TreeGrafter"/>
</dbReference>
<name>A0A3A4AV87_9ACTN</name>
<dbReference type="Pfam" id="PF00905">
    <property type="entry name" value="Transpeptidase"/>
    <property type="match status" value="1"/>
</dbReference>
<feature type="signal peptide" evidence="1">
    <location>
        <begin position="1"/>
        <end position="23"/>
    </location>
</feature>
<dbReference type="SUPFAM" id="SSF56519">
    <property type="entry name" value="Penicillin binding protein dimerisation domain"/>
    <property type="match status" value="1"/>
</dbReference>
<protein>
    <submittedName>
        <fullName evidence="4">Penicillin-binding protein 2</fullName>
    </submittedName>
</protein>
<organism evidence="4 5">
    <name type="scientific">Bailinhaonella thermotolerans</name>
    <dbReference type="NCBI Taxonomy" id="1070861"/>
    <lineage>
        <taxon>Bacteria</taxon>
        <taxon>Bacillati</taxon>
        <taxon>Actinomycetota</taxon>
        <taxon>Actinomycetes</taxon>
        <taxon>Streptosporangiales</taxon>
        <taxon>Streptosporangiaceae</taxon>
        <taxon>Bailinhaonella</taxon>
    </lineage>
</organism>
<sequence>MNKPIRRVAIACLLMFGLLLVNANYLQAIKAEDLRKDSRNSRNFFARYKVDRGSITAGNVTLAESKEVGGEFKYQRNYPHGPLYAHVTGFFGPENAIGVEGAENSMLDGSDSRLAVSRFVDMVTGKPPKGATIEVTINPKAQKAAYNALKASGKKGAVVALDPKTGAILTLVSVPTYDPNQLAPANKAKVNEAYNKLDKDKDKPLLNRALNQAYPPGSTYKVVTAAAFLSDDEGRNAQTQVDAPTSLDLPQTSHNLPNSGGAACGSGQVTLMYALQRSCNTPFAKMGMELGYNKMNEQAKKFGVGEPLSVPAVVDRSDFGPADMTQASLAMSSIGQFSVSMTPLQMAMVAAGIANEGKVMKPYLVKKVVGPDNSEIEATEPSELSEAVTPEVAHELRDMMKAVVSQGTGSAAQIQGVEVAGKTGTAQTEPGRAPHAWFISFAPASDPKVAVAVIVESGSAGTEASGGQTAAPIAREVIKAVVD</sequence>
<dbReference type="RefSeq" id="WP_119927503.1">
    <property type="nucleotide sequence ID" value="NZ_QZEY01000005.1"/>
</dbReference>
<feature type="chain" id="PRO_5039343507" evidence="1">
    <location>
        <begin position="24"/>
        <end position="483"/>
    </location>
</feature>
<evidence type="ECO:0000313" key="4">
    <source>
        <dbReference type="EMBL" id="RJL32185.1"/>
    </source>
</evidence>
<dbReference type="Gene3D" id="3.90.1310.10">
    <property type="entry name" value="Penicillin-binding protein 2a (Domain 2)"/>
    <property type="match status" value="1"/>
</dbReference>
<reference evidence="4 5" key="1">
    <citation type="submission" date="2018-09" db="EMBL/GenBank/DDBJ databases">
        <title>YIM 75507 draft genome.</title>
        <authorList>
            <person name="Tang S."/>
            <person name="Feng Y."/>
        </authorList>
    </citation>
    <scope>NUCLEOTIDE SEQUENCE [LARGE SCALE GENOMIC DNA]</scope>
    <source>
        <strain evidence="4 5">YIM 75507</strain>
    </source>
</reference>
<proteinExistence type="predicted"/>
<dbReference type="InterPro" id="IPR036138">
    <property type="entry name" value="PBP_dimer_sf"/>
</dbReference>
<dbReference type="GO" id="GO:0008658">
    <property type="term" value="F:penicillin binding"/>
    <property type="evidence" value="ECO:0007669"/>
    <property type="project" value="InterPro"/>
</dbReference>
<dbReference type="AlphaFoldDB" id="A0A3A4AV87"/>
<dbReference type="SUPFAM" id="SSF56601">
    <property type="entry name" value="beta-lactamase/transpeptidase-like"/>
    <property type="match status" value="1"/>
</dbReference>
<dbReference type="EMBL" id="QZEY01000005">
    <property type="protein sequence ID" value="RJL32185.1"/>
    <property type="molecule type" value="Genomic_DNA"/>
</dbReference>
<dbReference type="InterPro" id="IPR050515">
    <property type="entry name" value="Beta-lactam/transpept"/>
</dbReference>
<dbReference type="PANTHER" id="PTHR30627:SF24">
    <property type="entry name" value="PENICILLIN-BINDING PROTEIN 4B"/>
    <property type="match status" value="1"/>
</dbReference>
<gene>
    <name evidence="4" type="ORF">D5H75_17455</name>
</gene>
<comment type="caution">
    <text evidence="4">The sequence shown here is derived from an EMBL/GenBank/DDBJ whole genome shotgun (WGS) entry which is preliminary data.</text>
</comment>
<dbReference type="InterPro" id="IPR012338">
    <property type="entry name" value="Beta-lactam/transpept-like"/>
</dbReference>
<evidence type="ECO:0000256" key="1">
    <source>
        <dbReference type="SAM" id="SignalP"/>
    </source>
</evidence>
<evidence type="ECO:0000259" key="3">
    <source>
        <dbReference type="Pfam" id="PF21922"/>
    </source>
</evidence>
<dbReference type="InterPro" id="IPR001460">
    <property type="entry name" value="PCN-bd_Tpept"/>
</dbReference>
<dbReference type="Proteomes" id="UP000265768">
    <property type="component" value="Unassembled WGS sequence"/>
</dbReference>
<keyword evidence="5" id="KW-1185">Reference proteome</keyword>
<dbReference type="GO" id="GO:0071972">
    <property type="term" value="F:peptidoglycan L,D-transpeptidase activity"/>
    <property type="evidence" value="ECO:0007669"/>
    <property type="project" value="TreeGrafter"/>
</dbReference>
<feature type="domain" description="Penicillin binding protein A dimerisation" evidence="3">
    <location>
        <begin position="52"/>
        <end position="133"/>
    </location>
</feature>